<keyword evidence="6" id="KW-0931">ER-Golgi transport</keyword>
<organism evidence="11 12">
    <name type="scientific">Coniochaeta pulveracea</name>
    <dbReference type="NCBI Taxonomy" id="177199"/>
    <lineage>
        <taxon>Eukaryota</taxon>
        <taxon>Fungi</taxon>
        <taxon>Dikarya</taxon>
        <taxon>Ascomycota</taxon>
        <taxon>Pezizomycotina</taxon>
        <taxon>Sordariomycetes</taxon>
        <taxon>Sordariomycetidae</taxon>
        <taxon>Coniochaetales</taxon>
        <taxon>Coniochaetaceae</taxon>
        <taxon>Coniochaeta</taxon>
    </lineage>
</organism>
<dbReference type="STRING" id="177199.A0A420YJK9"/>
<keyword evidence="2 10" id="KW-0853">WD repeat</keyword>
<keyword evidence="8" id="KW-1133">Transmembrane helix</keyword>
<dbReference type="GO" id="GO:0005085">
    <property type="term" value="F:guanyl-nucleotide exchange factor activity"/>
    <property type="evidence" value="ECO:0007669"/>
    <property type="project" value="InterPro"/>
</dbReference>
<keyword evidence="4 10" id="KW-0677">Repeat</keyword>
<dbReference type="InterPro" id="IPR036322">
    <property type="entry name" value="WD40_repeat_dom_sf"/>
</dbReference>
<comment type="function">
    <text evidence="10">Guanine nucleotide-exchange factor (GEF) required for the formation or budding of transport vesicles from the ER.</text>
</comment>
<evidence type="ECO:0000256" key="10">
    <source>
        <dbReference type="RuleBase" id="RU369019"/>
    </source>
</evidence>
<proteinExistence type="inferred from homology"/>
<dbReference type="PANTHER" id="PTHR23284">
    <property type="entry name" value="PROLACTIN REGULATORY ELEMENT BINDING PROTEIN"/>
    <property type="match status" value="1"/>
</dbReference>
<evidence type="ECO:0000256" key="9">
    <source>
        <dbReference type="ARBA" id="ARBA00023136"/>
    </source>
</evidence>
<sequence>MAPPAITSTKLTLSYPVQCCDFDPQDASKLVVGGGGGAGRSGVGNKISVLDTSSRDEIRVVTEIDLSRDEDSVTTLAVGPQKQRTTLVYAGINSSADDIKKGKNEHFRVLGVDPPAKSKAESTGRIAELSRTSIFDSKDADSFQRLLRLASPYPNSPQLGAIGTGFAKDPEITVFEVPGNLGVTPQVRGKIEPVKEAMDLDILQVDENQWQLAYCDNYELYLQDIGKSTQEDPSNVFTMPDDIATGQGRAQFRCLRYLTPQFLMAASNLPNGRGAVLQGFRLPGSSQASDGKARLAASAKLPKHVGRATGLAVCNLSPPTTPGGKIGDAQFVIAVAGQDRSITFYTLEHQSVSTIELIVNLYPITTFREVHPSPITGLAFAPPPVLPSRRDSTSSEKALPKGPKHLKFASVGSIGNTVVLHSIPLRREGGPAPRPSRYAVAVKSQAPTLTSWLIFSAVGFAIIGAVLQGFLEIKGLTPSVIGARHVAPARWVKPLHPAVRPAWHGEEDLAVKEPEEIATTTGNGGLLTDLVMGQIAKGGGKVVLSPDGEVKIDKHDAETGGAKAWEDLPAVQKVAWKKALSKAGKWSEETGETVLKGVLFGEIGGAIGNMVA</sequence>
<dbReference type="InterPro" id="IPR015943">
    <property type="entry name" value="WD40/YVTN_repeat-like_dom_sf"/>
</dbReference>
<dbReference type="GO" id="GO:0005789">
    <property type="term" value="C:endoplasmic reticulum membrane"/>
    <property type="evidence" value="ECO:0007669"/>
    <property type="project" value="UniProtKB-SubCell"/>
</dbReference>
<dbReference type="AlphaFoldDB" id="A0A420YJK9"/>
<dbReference type="SUPFAM" id="SSF50978">
    <property type="entry name" value="WD40 repeat-like"/>
    <property type="match status" value="1"/>
</dbReference>
<evidence type="ECO:0000313" key="12">
    <source>
        <dbReference type="Proteomes" id="UP000275385"/>
    </source>
</evidence>
<dbReference type="InterPro" id="IPR045260">
    <property type="entry name" value="Sec12-like"/>
</dbReference>
<dbReference type="GO" id="GO:0015031">
    <property type="term" value="P:protein transport"/>
    <property type="evidence" value="ECO:0007669"/>
    <property type="project" value="UniProtKB-KW"/>
</dbReference>
<keyword evidence="3" id="KW-0812">Transmembrane</keyword>
<reference evidence="11 12" key="1">
    <citation type="submission" date="2018-08" db="EMBL/GenBank/DDBJ databases">
        <title>Draft genome of the lignicolous fungus Coniochaeta pulveracea.</title>
        <authorList>
            <person name="Borstlap C.J."/>
            <person name="De Witt R.N."/>
            <person name="Botha A."/>
            <person name="Volschenk H."/>
        </authorList>
    </citation>
    <scope>NUCLEOTIDE SEQUENCE [LARGE SCALE GENOMIC DNA]</scope>
    <source>
        <strain evidence="11 12">CAB683</strain>
    </source>
</reference>
<protein>
    <recommendedName>
        <fullName evidence="10">Guanine nucleotide-exchange factor SEC12</fullName>
    </recommendedName>
</protein>
<dbReference type="Proteomes" id="UP000275385">
    <property type="component" value="Unassembled WGS sequence"/>
</dbReference>
<gene>
    <name evidence="11" type="ORF">DL546_007320</name>
</gene>
<comment type="subcellular location">
    <subcellularLocation>
        <location evidence="10">Endoplasmic reticulum membrane</location>
        <topology evidence="10">Single-pass type II membrane protein</topology>
    </subcellularLocation>
    <subcellularLocation>
        <location evidence="10">Golgi apparatus membrane</location>
        <topology evidence="10">Single-pass type II membrane protein</topology>
    </subcellularLocation>
</comment>
<comment type="caution">
    <text evidence="11">The sequence shown here is derived from an EMBL/GenBank/DDBJ whole genome shotgun (WGS) entry which is preliminary data.</text>
</comment>
<keyword evidence="5 10" id="KW-0256">Endoplasmic reticulum</keyword>
<evidence type="ECO:0000256" key="3">
    <source>
        <dbReference type="ARBA" id="ARBA00022692"/>
    </source>
</evidence>
<keyword evidence="7 10" id="KW-0653">Protein transport</keyword>
<comment type="similarity">
    <text evidence="10">Belongs to the WD repeat SEC12 family.</text>
</comment>
<dbReference type="EMBL" id="QVQW01000006">
    <property type="protein sequence ID" value="RKU48025.1"/>
    <property type="molecule type" value="Genomic_DNA"/>
</dbReference>
<evidence type="ECO:0000256" key="8">
    <source>
        <dbReference type="ARBA" id="ARBA00022989"/>
    </source>
</evidence>
<evidence type="ECO:0000256" key="5">
    <source>
        <dbReference type="ARBA" id="ARBA00022824"/>
    </source>
</evidence>
<evidence type="ECO:0000256" key="2">
    <source>
        <dbReference type="ARBA" id="ARBA00022574"/>
    </source>
</evidence>
<evidence type="ECO:0000256" key="1">
    <source>
        <dbReference type="ARBA" id="ARBA00022448"/>
    </source>
</evidence>
<dbReference type="GO" id="GO:0003400">
    <property type="term" value="P:regulation of COPII vesicle coating"/>
    <property type="evidence" value="ECO:0007669"/>
    <property type="project" value="UniProtKB-UniRule"/>
</dbReference>
<evidence type="ECO:0000256" key="7">
    <source>
        <dbReference type="ARBA" id="ARBA00022927"/>
    </source>
</evidence>
<keyword evidence="12" id="KW-1185">Reference proteome</keyword>
<dbReference type="GO" id="GO:0000139">
    <property type="term" value="C:Golgi membrane"/>
    <property type="evidence" value="ECO:0007669"/>
    <property type="project" value="UniProtKB-SubCell"/>
</dbReference>
<evidence type="ECO:0000313" key="11">
    <source>
        <dbReference type="EMBL" id="RKU48025.1"/>
    </source>
</evidence>
<dbReference type="OrthoDB" id="16538at2759"/>
<name>A0A420YJK9_9PEZI</name>
<dbReference type="PANTHER" id="PTHR23284:SF0">
    <property type="entry name" value="PROLACTIN REGULATORY ELEMENT-BINDING PROTEIN"/>
    <property type="match status" value="1"/>
</dbReference>
<evidence type="ECO:0000256" key="6">
    <source>
        <dbReference type="ARBA" id="ARBA00022892"/>
    </source>
</evidence>
<keyword evidence="1 10" id="KW-0813">Transport</keyword>
<dbReference type="Gene3D" id="2.130.10.10">
    <property type="entry name" value="YVTN repeat-like/Quinoprotein amine dehydrogenase"/>
    <property type="match status" value="1"/>
</dbReference>
<evidence type="ECO:0000256" key="4">
    <source>
        <dbReference type="ARBA" id="ARBA00022737"/>
    </source>
</evidence>
<accession>A0A420YJK9</accession>
<dbReference type="GO" id="GO:0006888">
    <property type="term" value="P:endoplasmic reticulum to Golgi vesicle-mediated transport"/>
    <property type="evidence" value="ECO:0007669"/>
    <property type="project" value="UniProtKB-UniRule"/>
</dbReference>
<keyword evidence="9" id="KW-0472">Membrane</keyword>